<keyword evidence="1" id="KW-0175">Coiled coil</keyword>
<comment type="caution">
    <text evidence="2">The sequence shown here is derived from an EMBL/GenBank/DDBJ whole genome shotgun (WGS) entry which is preliminary data.</text>
</comment>
<name>A0A919U3C0_9CELL</name>
<sequence>MSPEFAAEAREYIARLSEGGDLWQRAHDRQRQEYERLEAEIRRATEEQAYWRAEYERLTRGGPIRRMLRALFT</sequence>
<accession>A0A919U3C0</accession>
<evidence type="ECO:0000256" key="1">
    <source>
        <dbReference type="SAM" id="Coils"/>
    </source>
</evidence>
<evidence type="ECO:0000313" key="2">
    <source>
        <dbReference type="EMBL" id="GIG37043.1"/>
    </source>
</evidence>
<dbReference type="AlphaFoldDB" id="A0A919U3C0"/>
<keyword evidence="3" id="KW-1185">Reference proteome</keyword>
<proteinExistence type="predicted"/>
<evidence type="ECO:0000313" key="3">
    <source>
        <dbReference type="Proteomes" id="UP000642125"/>
    </source>
</evidence>
<organism evidence="2 3">
    <name type="scientific">Cellulomonas pakistanensis</name>
    <dbReference type="NCBI Taxonomy" id="992287"/>
    <lineage>
        <taxon>Bacteria</taxon>
        <taxon>Bacillati</taxon>
        <taxon>Actinomycetota</taxon>
        <taxon>Actinomycetes</taxon>
        <taxon>Micrococcales</taxon>
        <taxon>Cellulomonadaceae</taxon>
        <taxon>Cellulomonas</taxon>
    </lineage>
</organism>
<feature type="coiled-coil region" evidence="1">
    <location>
        <begin position="20"/>
        <end position="54"/>
    </location>
</feature>
<dbReference type="EMBL" id="BONO01000018">
    <property type="protein sequence ID" value="GIG37043.1"/>
    <property type="molecule type" value="Genomic_DNA"/>
</dbReference>
<protein>
    <submittedName>
        <fullName evidence="2">Uncharacterized protein</fullName>
    </submittedName>
</protein>
<dbReference type="Proteomes" id="UP000642125">
    <property type="component" value="Unassembled WGS sequence"/>
</dbReference>
<gene>
    <name evidence="2" type="ORF">Cpa01nite_24240</name>
</gene>
<reference evidence="2" key="1">
    <citation type="submission" date="2021-01" db="EMBL/GenBank/DDBJ databases">
        <title>Whole genome shotgun sequence of Cellulomonas pakistanensis NBRC 110800.</title>
        <authorList>
            <person name="Komaki H."/>
            <person name="Tamura T."/>
        </authorList>
    </citation>
    <scope>NUCLEOTIDE SEQUENCE</scope>
    <source>
        <strain evidence="2">NBRC 110800</strain>
    </source>
</reference>